<evidence type="ECO:0000313" key="3">
    <source>
        <dbReference type="Proteomes" id="UP001595979"/>
    </source>
</evidence>
<reference evidence="3" key="1">
    <citation type="journal article" date="2019" name="Int. J. Syst. Evol. Microbiol.">
        <title>The Global Catalogue of Microorganisms (GCM) 10K type strain sequencing project: providing services to taxonomists for standard genome sequencing and annotation.</title>
        <authorList>
            <consortium name="The Broad Institute Genomics Platform"/>
            <consortium name="The Broad Institute Genome Sequencing Center for Infectious Disease"/>
            <person name="Wu L."/>
            <person name="Ma J."/>
        </authorList>
    </citation>
    <scope>NUCLEOTIDE SEQUENCE [LARGE SCALE GENOMIC DNA]</scope>
    <source>
        <strain evidence="3">CGMCC 1.15053</strain>
    </source>
</reference>
<protein>
    <recommendedName>
        <fullName evidence="4">MT0933-like antitoxin protein</fullName>
    </recommendedName>
</protein>
<feature type="region of interest" description="Disordered" evidence="1">
    <location>
        <begin position="62"/>
        <end position="82"/>
    </location>
</feature>
<dbReference type="Proteomes" id="UP001595979">
    <property type="component" value="Unassembled WGS sequence"/>
</dbReference>
<comment type="caution">
    <text evidence="2">The sequence shown here is derived from an EMBL/GenBank/DDBJ whole genome shotgun (WGS) entry which is preliminary data.</text>
</comment>
<name>A0ABW1DJ68_9DEIO</name>
<accession>A0ABW1DJ68</accession>
<organism evidence="2 3">
    <name type="scientific">Deinococcus petrolearius</name>
    <dbReference type="NCBI Taxonomy" id="1751295"/>
    <lineage>
        <taxon>Bacteria</taxon>
        <taxon>Thermotogati</taxon>
        <taxon>Deinococcota</taxon>
        <taxon>Deinococci</taxon>
        <taxon>Deinococcales</taxon>
        <taxon>Deinococcaceae</taxon>
        <taxon>Deinococcus</taxon>
    </lineage>
</organism>
<evidence type="ECO:0000313" key="2">
    <source>
        <dbReference type="EMBL" id="MFC5847839.1"/>
    </source>
</evidence>
<gene>
    <name evidence="2" type="ORF">ACFPQ6_05900</name>
</gene>
<evidence type="ECO:0008006" key="4">
    <source>
        <dbReference type="Google" id="ProtNLM"/>
    </source>
</evidence>
<dbReference type="RefSeq" id="WP_380047316.1">
    <property type="nucleotide sequence ID" value="NZ_JBHSOH010000005.1"/>
</dbReference>
<evidence type="ECO:0000256" key="1">
    <source>
        <dbReference type="SAM" id="MobiDB-lite"/>
    </source>
</evidence>
<keyword evidence="3" id="KW-1185">Reference proteome</keyword>
<proteinExistence type="predicted"/>
<sequence>MSDDKNTVQNLADAAKAKINEGADRLRAAGHDLASNVGDDHANNAADKLQATEDRAKAELHNREAQAHYNEGQREARDGDGH</sequence>
<dbReference type="EMBL" id="JBHSOH010000005">
    <property type="protein sequence ID" value="MFC5847839.1"/>
    <property type="molecule type" value="Genomic_DNA"/>
</dbReference>